<dbReference type="Pfam" id="PF00037">
    <property type="entry name" value="Fer4"/>
    <property type="match status" value="1"/>
</dbReference>
<evidence type="ECO:0000259" key="8">
    <source>
        <dbReference type="PROSITE" id="PS51379"/>
    </source>
</evidence>
<evidence type="ECO:0000256" key="6">
    <source>
        <dbReference type="ARBA" id="ARBA00023004"/>
    </source>
</evidence>
<dbReference type="RefSeq" id="WP_031579490.1">
    <property type="nucleotide sequence ID" value="NZ_FOXF01000001.1"/>
</dbReference>
<dbReference type="EMBL" id="FOXF01000001">
    <property type="protein sequence ID" value="SFO98610.1"/>
    <property type="molecule type" value="Genomic_DNA"/>
</dbReference>
<dbReference type="SUPFAM" id="SSF54862">
    <property type="entry name" value="4Fe-4S ferredoxins"/>
    <property type="match status" value="1"/>
</dbReference>
<protein>
    <submittedName>
        <fullName evidence="9">Adenylylsulfate reductase subunit B</fullName>
    </submittedName>
</protein>
<evidence type="ECO:0000313" key="10">
    <source>
        <dbReference type="Proteomes" id="UP000243745"/>
    </source>
</evidence>
<keyword evidence="5" id="KW-0249">Electron transport</keyword>
<keyword evidence="2" id="KW-0004">4Fe-4S</keyword>
<dbReference type="GO" id="GO:0051539">
    <property type="term" value="F:4 iron, 4 sulfur cluster binding"/>
    <property type="evidence" value="ECO:0007669"/>
    <property type="project" value="UniProtKB-KW"/>
</dbReference>
<feature type="domain" description="4Fe-4S ferredoxin-type" evidence="8">
    <location>
        <begin position="1"/>
        <end position="30"/>
    </location>
</feature>
<keyword evidence="3" id="KW-0479">Metal-binding</keyword>
<evidence type="ECO:0000256" key="5">
    <source>
        <dbReference type="ARBA" id="ARBA00022982"/>
    </source>
</evidence>
<proteinExistence type="predicted"/>
<dbReference type="PROSITE" id="PS51379">
    <property type="entry name" value="4FE4S_FER_2"/>
    <property type="match status" value="1"/>
</dbReference>
<name>A0A662ZE08_9GAMM</name>
<reference evidence="9 10" key="1">
    <citation type="submission" date="2016-10" db="EMBL/GenBank/DDBJ databases">
        <authorList>
            <person name="Varghese N."/>
            <person name="Submissions S."/>
        </authorList>
    </citation>
    <scope>NUCLEOTIDE SEQUENCE [LARGE SCALE GENOMIC DNA]</scope>
    <source>
        <strain evidence="9 10">DSM 1361</strain>
    </source>
</reference>
<dbReference type="Proteomes" id="UP000243745">
    <property type="component" value="Unassembled WGS sequence"/>
</dbReference>
<accession>A0A662ZE08</accession>
<dbReference type="GO" id="GO:0046872">
    <property type="term" value="F:metal ion binding"/>
    <property type="evidence" value="ECO:0007669"/>
    <property type="project" value="UniProtKB-KW"/>
</dbReference>
<dbReference type="InterPro" id="IPR050572">
    <property type="entry name" value="Fe-S_Ferredoxin"/>
</dbReference>
<evidence type="ECO:0000256" key="2">
    <source>
        <dbReference type="ARBA" id="ARBA00022485"/>
    </source>
</evidence>
<keyword evidence="4" id="KW-0677">Repeat</keyword>
<dbReference type="InterPro" id="IPR017900">
    <property type="entry name" value="4Fe4S_Fe_S_CS"/>
</dbReference>
<keyword evidence="6" id="KW-0408">Iron</keyword>
<dbReference type="InterPro" id="IPR017896">
    <property type="entry name" value="4Fe4S_Fe-S-bd"/>
</dbReference>
<organism evidence="9 10">
    <name type="scientific">Ruminobacter amylophilus</name>
    <dbReference type="NCBI Taxonomy" id="867"/>
    <lineage>
        <taxon>Bacteria</taxon>
        <taxon>Pseudomonadati</taxon>
        <taxon>Pseudomonadota</taxon>
        <taxon>Gammaproteobacteria</taxon>
        <taxon>Aeromonadales</taxon>
        <taxon>Succinivibrionaceae</taxon>
        <taxon>Ruminobacter</taxon>
    </lineage>
</organism>
<keyword evidence="7" id="KW-0411">Iron-sulfur</keyword>
<dbReference type="PANTHER" id="PTHR43687:SF6">
    <property type="entry name" value="L-ASPARTATE SEMIALDEHYDE SULFURTRANSFERASE IRON-SULFUR SUBUNIT"/>
    <property type="match status" value="1"/>
</dbReference>
<dbReference type="OrthoDB" id="9808559at2"/>
<evidence type="ECO:0000256" key="3">
    <source>
        <dbReference type="ARBA" id="ARBA00022723"/>
    </source>
</evidence>
<dbReference type="PROSITE" id="PS00198">
    <property type="entry name" value="4FE4S_FER_1"/>
    <property type="match status" value="1"/>
</dbReference>
<gene>
    <name evidence="9" type="ORF">SAMN02910344_00106</name>
</gene>
<dbReference type="PANTHER" id="PTHR43687">
    <property type="entry name" value="ADENYLYLSULFATE REDUCTASE, BETA SUBUNIT"/>
    <property type="match status" value="1"/>
</dbReference>
<sequence length="107" mass="11629">MSIRIDKSKCTGCGACTRVCPGNLLQLTEEKDGKKSSIRCSRDCWGCCSCIKECRFQALQFFLGADIGGQGAVMTFKKAGGLNEWEITLPAGEKKTIAVDPKNANQY</sequence>
<dbReference type="Gene3D" id="3.30.70.20">
    <property type="match status" value="1"/>
</dbReference>
<evidence type="ECO:0000256" key="7">
    <source>
        <dbReference type="ARBA" id="ARBA00023014"/>
    </source>
</evidence>
<keyword evidence="10" id="KW-1185">Reference proteome</keyword>
<evidence type="ECO:0000313" key="9">
    <source>
        <dbReference type="EMBL" id="SFO98610.1"/>
    </source>
</evidence>
<evidence type="ECO:0000256" key="1">
    <source>
        <dbReference type="ARBA" id="ARBA00022448"/>
    </source>
</evidence>
<keyword evidence="1" id="KW-0813">Transport</keyword>
<dbReference type="AlphaFoldDB" id="A0A662ZE08"/>
<evidence type="ECO:0000256" key="4">
    <source>
        <dbReference type="ARBA" id="ARBA00022737"/>
    </source>
</evidence>